<proteinExistence type="predicted"/>
<keyword evidence="3" id="KW-1185">Reference proteome</keyword>
<evidence type="ECO:0000313" key="3">
    <source>
        <dbReference type="Proteomes" id="UP001345013"/>
    </source>
</evidence>
<comment type="caution">
    <text evidence="2">The sequence shown here is derived from an EMBL/GenBank/DDBJ whole genome shotgun (WGS) entry which is preliminary data.</text>
</comment>
<protein>
    <recommendedName>
        <fullName evidence="4">C2H2-type domain-containing protein</fullName>
    </recommendedName>
</protein>
<feature type="region of interest" description="Disordered" evidence="1">
    <location>
        <begin position="672"/>
        <end position="720"/>
    </location>
</feature>
<feature type="compositionally biased region" description="Polar residues" evidence="1">
    <location>
        <begin position="308"/>
        <end position="322"/>
    </location>
</feature>
<evidence type="ECO:0000313" key="2">
    <source>
        <dbReference type="EMBL" id="KAK5085031.1"/>
    </source>
</evidence>
<dbReference type="EMBL" id="JAVRRG010000107">
    <property type="protein sequence ID" value="KAK5085031.1"/>
    <property type="molecule type" value="Genomic_DNA"/>
</dbReference>
<gene>
    <name evidence="2" type="ORF">LTR24_007297</name>
</gene>
<feature type="region of interest" description="Disordered" evidence="1">
    <location>
        <begin position="173"/>
        <end position="271"/>
    </location>
</feature>
<feature type="compositionally biased region" description="Basic and acidic residues" evidence="1">
    <location>
        <begin position="178"/>
        <end position="194"/>
    </location>
</feature>
<dbReference type="Proteomes" id="UP001345013">
    <property type="component" value="Unassembled WGS sequence"/>
</dbReference>
<organism evidence="2 3">
    <name type="scientific">Lithohypha guttulata</name>
    <dbReference type="NCBI Taxonomy" id="1690604"/>
    <lineage>
        <taxon>Eukaryota</taxon>
        <taxon>Fungi</taxon>
        <taxon>Dikarya</taxon>
        <taxon>Ascomycota</taxon>
        <taxon>Pezizomycotina</taxon>
        <taxon>Eurotiomycetes</taxon>
        <taxon>Chaetothyriomycetidae</taxon>
        <taxon>Chaetothyriales</taxon>
        <taxon>Trichomeriaceae</taxon>
        <taxon>Lithohypha</taxon>
    </lineage>
</organism>
<dbReference type="PANTHER" id="PTHR38166">
    <property type="entry name" value="C2H2-TYPE DOMAIN-CONTAINING PROTEIN-RELATED"/>
    <property type="match status" value="1"/>
</dbReference>
<feature type="compositionally biased region" description="Polar residues" evidence="1">
    <location>
        <begin position="674"/>
        <end position="688"/>
    </location>
</feature>
<evidence type="ECO:0008006" key="4">
    <source>
        <dbReference type="Google" id="ProtNLM"/>
    </source>
</evidence>
<feature type="compositionally biased region" description="Basic and acidic residues" evidence="1">
    <location>
        <begin position="208"/>
        <end position="222"/>
    </location>
</feature>
<feature type="region of interest" description="Disordered" evidence="1">
    <location>
        <begin position="297"/>
        <end position="360"/>
    </location>
</feature>
<sequence>MALSCAGVRQMLPQRGDGKLEICLNFNSHDIRRNNYAVTLGTDMPTTATDPTRAEHNFEAKIATMSFTKAAEEQAARIRQSCRRDTPTITNRDVPRSMPQSSLSLHAGQHHAELDPFCSSNPLKFSMFETRSSRAIPRHKQSDVLQSNEATTASCELEEANFDAMASSTKATTLGEALTERSASHRAEAERDSTETQFATTKARQAYSKKDHDDGKETHTAERTAGSRGKTKAEGMDEAVTWGTANEPLRPPASKHSVFSTIPTKNGGSRDDLNSATALFATEFARLALIESTFRSNPADDAQAGASERSTSRLNTWSNRSTELQKLRQNDERRRAKQPGQDDDDSEEEDNSSGRCHKDGQDEAKSFQSCKVFACPFWSQNYLQHNRHNNCLGYNLRSISALKQHLRRIHKTSVRCPRCFQVFEKGLHLDAHLRETACSVRSLENNLVDEEIKPDVWPDVNKRHHKLDPETHWLAIFRVLFPGQPTPWSPYREGQIDQKINQKVNQGQLTSFQDFFNGFSPHCLETMIKNLRENSITPLVIPERTRPIVCQALKKVVRCRPDLQHLEAHNMTRQEPCDVEITDYEEYETDNLSGFVTSRERAFGHYDGFSVAEHVAPYMTRCDQHALPSGIPGSIHATSSNQWPTCPPTTGSTYNNGYDMNQDSSYVVTIGPPSRNTFETQSSPNWPINQPKRFVSRSSNSSSNTDLQPNTSSSDESWMN</sequence>
<dbReference type="PANTHER" id="PTHR38166:SF1">
    <property type="entry name" value="C2H2-TYPE DOMAIN-CONTAINING PROTEIN"/>
    <property type="match status" value="1"/>
</dbReference>
<evidence type="ECO:0000256" key="1">
    <source>
        <dbReference type="SAM" id="MobiDB-lite"/>
    </source>
</evidence>
<feature type="compositionally biased region" description="Polar residues" evidence="1">
    <location>
        <begin position="705"/>
        <end position="720"/>
    </location>
</feature>
<feature type="compositionally biased region" description="Acidic residues" evidence="1">
    <location>
        <begin position="341"/>
        <end position="351"/>
    </location>
</feature>
<reference evidence="2 3" key="1">
    <citation type="submission" date="2023-08" db="EMBL/GenBank/DDBJ databases">
        <title>Black Yeasts Isolated from many extreme environments.</title>
        <authorList>
            <person name="Coleine C."/>
            <person name="Stajich J.E."/>
            <person name="Selbmann L."/>
        </authorList>
    </citation>
    <scope>NUCLEOTIDE SEQUENCE [LARGE SCALE GENOMIC DNA]</scope>
    <source>
        <strain evidence="2 3">CCFEE 5885</strain>
    </source>
</reference>
<feature type="compositionally biased region" description="Polar residues" evidence="1">
    <location>
        <begin position="257"/>
        <end position="267"/>
    </location>
</feature>
<feature type="compositionally biased region" description="Basic and acidic residues" evidence="1">
    <location>
        <begin position="323"/>
        <end position="334"/>
    </location>
</feature>
<name>A0ABR0K3T3_9EURO</name>
<accession>A0ABR0K3T3</accession>